<evidence type="ECO:0000313" key="3">
    <source>
        <dbReference type="Proteomes" id="UP001497516"/>
    </source>
</evidence>
<evidence type="ECO:0000259" key="1">
    <source>
        <dbReference type="Pfam" id="PF24626"/>
    </source>
</evidence>
<dbReference type="Proteomes" id="UP001497516">
    <property type="component" value="Chromosome 5"/>
</dbReference>
<reference evidence="2 3" key="1">
    <citation type="submission" date="2024-04" db="EMBL/GenBank/DDBJ databases">
        <authorList>
            <person name="Fracassetti M."/>
        </authorList>
    </citation>
    <scope>NUCLEOTIDE SEQUENCE [LARGE SCALE GENOMIC DNA]</scope>
</reference>
<gene>
    <name evidence="2" type="ORF">LTRI10_LOCUS31247</name>
</gene>
<feature type="domain" description="Tf2-1-like SH3-like" evidence="1">
    <location>
        <begin position="39"/>
        <end position="100"/>
    </location>
</feature>
<accession>A0AAV2EXA4</accession>
<protein>
    <recommendedName>
        <fullName evidence="1">Tf2-1-like SH3-like domain-containing protein</fullName>
    </recommendedName>
</protein>
<dbReference type="EMBL" id="OZ034818">
    <property type="protein sequence ID" value="CAL1390464.1"/>
    <property type="molecule type" value="Genomic_DNA"/>
</dbReference>
<proteinExistence type="predicted"/>
<dbReference type="InterPro" id="IPR056924">
    <property type="entry name" value="SH3_Tf2-1"/>
</dbReference>
<keyword evidence="3" id="KW-1185">Reference proteome</keyword>
<dbReference type="AlphaFoldDB" id="A0AAV2EXA4"/>
<evidence type="ECO:0000313" key="2">
    <source>
        <dbReference type="EMBL" id="CAL1390464.1"/>
    </source>
</evidence>
<sequence length="145" mass="16458">MVHDFQAVKQEVRTKLEAVGQKNKAAADIHCRSKVFAVGDEVMVFLRKDRFPVGTYAKLKPRKYGPFKVLRKINDNAYVVDLPADMIISNTFNVADLYAFHDDIPLYPDMNSRSSSLQVEETDAAQLEDKVKEAARLERELTPQA</sequence>
<name>A0AAV2EXA4_9ROSI</name>
<dbReference type="Pfam" id="PF24626">
    <property type="entry name" value="SH3_Tf2-1"/>
    <property type="match status" value="1"/>
</dbReference>
<organism evidence="2 3">
    <name type="scientific">Linum trigynum</name>
    <dbReference type="NCBI Taxonomy" id="586398"/>
    <lineage>
        <taxon>Eukaryota</taxon>
        <taxon>Viridiplantae</taxon>
        <taxon>Streptophyta</taxon>
        <taxon>Embryophyta</taxon>
        <taxon>Tracheophyta</taxon>
        <taxon>Spermatophyta</taxon>
        <taxon>Magnoliopsida</taxon>
        <taxon>eudicotyledons</taxon>
        <taxon>Gunneridae</taxon>
        <taxon>Pentapetalae</taxon>
        <taxon>rosids</taxon>
        <taxon>fabids</taxon>
        <taxon>Malpighiales</taxon>
        <taxon>Linaceae</taxon>
        <taxon>Linum</taxon>
    </lineage>
</organism>